<dbReference type="KEGG" id="phu:Phum_PHUM321590"/>
<dbReference type="EMBL" id="AAZO01003732">
    <property type="status" value="NOT_ANNOTATED_CDS"/>
    <property type="molecule type" value="Genomic_DNA"/>
</dbReference>
<gene>
    <name evidence="4" type="primary">8236114</name>
    <name evidence="3" type="ORF">Phum_PHUM321590</name>
</gene>
<dbReference type="GeneID" id="8236114"/>
<keyword evidence="5" id="KW-1185">Reference proteome</keyword>
<accession>E0VMY3</accession>
<dbReference type="InterPro" id="IPR013320">
    <property type="entry name" value="ConA-like_dom_sf"/>
</dbReference>
<reference evidence="3" key="1">
    <citation type="submission" date="2007-04" db="EMBL/GenBank/DDBJ databases">
        <title>Annotation of Pediculus humanus corporis strain USDA.</title>
        <authorList>
            <person name="Kirkness E."/>
            <person name="Hannick L."/>
            <person name="Hass B."/>
            <person name="Bruggner R."/>
            <person name="Lawson D."/>
            <person name="Bidwell S."/>
            <person name="Joardar V."/>
            <person name="Caler E."/>
            <person name="Walenz B."/>
            <person name="Inman J."/>
            <person name="Schobel S."/>
            <person name="Galinsky K."/>
            <person name="Amedeo P."/>
            <person name="Strausberg R."/>
        </authorList>
    </citation>
    <scope>NUCLEOTIDE SEQUENCE</scope>
    <source>
        <strain evidence="3">USDA</strain>
    </source>
</reference>
<feature type="domain" description="Thrombospondin-like N-terminal" evidence="2">
    <location>
        <begin position="22"/>
        <end position="206"/>
    </location>
</feature>
<organism>
    <name type="scientific">Pediculus humanus subsp. corporis</name>
    <name type="common">Body louse</name>
    <dbReference type="NCBI Taxonomy" id="121224"/>
    <lineage>
        <taxon>Eukaryota</taxon>
        <taxon>Metazoa</taxon>
        <taxon>Ecdysozoa</taxon>
        <taxon>Arthropoda</taxon>
        <taxon>Hexapoda</taxon>
        <taxon>Insecta</taxon>
        <taxon>Pterygota</taxon>
        <taxon>Neoptera</taxon>
        <taxon>Paraneoptera</taxon>
        <taxon>Psocodea</taxon>
        <taxon>Troctomorpha</taxon>
        <taxon>Phthiraptera</taxon>
        <taxon>Anoplura</taxon>
        <taxon>Pediculidae</taxon>
        <taxon>Pediculus</taxon>
    </lineage>
</organism>
<proteinExistence type="predicted"/>
<reference evidence="3" key="2">
    <citation type="submission" date="2007-04" db="EMBL/GenBank/DDBJ databases">
        <title>The genome of the human body louse.</title>
        <authorList>
            <consortium name="The Human Body Louse Genome Consortium"/>
            <person name="Kirkness E."/>
            <person name="Walenz B."/>
            <person name="Hass B."/>
            <person name="Bruggner R."/>
            <person name="Strausberg R."/>
        </authorList>
    </citation>
    <scope>NUCLEOTIDE SEQUENCE</scope>
    <source>
        <strain evidence="3">USDA</strain>
    </source>
</reference>
<evidence type="ECO:0000313" key="3">
    <source>
        <dbReference type="EMBL" id="EEB14739.1"/>
    </source>
</evidence>
<dbReference type="InterPro" id="IPR048287">
    <property type="entry name" value="TSPN-like_N"/>
</dbReference>
<sequence length="227" mass="25239">MFPWTGGQLFGGRTVLQDFSLEHDLIRAIKIPFEDPKTQFFDKGFDGFPAFGLLPGSDVKVPYRIILPEKLYSEFTIQATVKLSSHDGGFLFAVVNPLETVVQLGIQITPANENPGHSNFSLFYTDANTHFSSEIIASFDVFAFKVTSNNVTLYFNCHEYDSVQIKKSPSELIFDSASTLYVGQAGPLLKGSFNGSLQELKLYGSANQAELQWSGEDEYNFSFVSLI</sequence>
<dbReference type="HOGENOM" id="CLU_095461_0_0_1"/>
<evidence type="ECO:0000313" key="5">
    <source>
        <dbReference type="Proteomes" id="UP000009046"/>
    </source>
</evidence>
<name>E0VMY3_PEDHC</name>
<dbReference type="RefSeq" id="XP_002427477.1">
    <property type="nucleotide sequence ID" value="XM_002427432.1"/>
</dbReference>
<evidence type="ECO:0000256" key="1">
    <source>
        <dbReference type="ARBA" id="ARBA00022737"/>
    </source>
</evidence>
<dbReference type="SMART" id="SM00210">
    <property type="entry name" value="TSPN"/>
    <property type="match status" value="1"/>
</dbReference>
<dbReference type="EMBL" id="DS235328">
    <property type="protein sequence ID" value="EEB14739.1"/>
    <property type="molecule type" value="Genomic_DNA"/>
</dbReference>
<dbReference type="OMA" id="PANENPG"/>
<dbReference type="OrthoDB" id="10060752at2759"/>
<evidence type="ECO:0000259" key="2">
    <source>
        <dbReference type="SMART" id="SM00210"/>
    </source>
</evidence>
<evidence type="ECO:0000313" key="4">
    <source>
        <dbReference type="EnsemblMetazoa" id="PHUM321590-PA"/>
    </source>
</evidence>
<dbReference type="Proteomes" id="UP000009046">
    <property type="component" value="Unassembled WGS sequence"/>
</dbReference>
<dbReference type="InParanoid" id="E0VMY3"/>
<reference evidence="4" key="3">
    <citation type="submission" date="2021-02" db="UniProtKB">
        <authorList>
            <consortium name="EnsemblMetazoa"/>
        </authorList>
    </citation>
    <scope>IDENTIFICATION</scope>
    <source>
        <strain evidence="4">USDA</strain>
    </source>
</reference>
<dbReference type="Gene3D" id="2.60.120.200">
    <property type="match status" value="1"/>
</dbReference>
<protein>
    <recommendedName>
        <fullName evidence="2">Thrombospondin-like N-terminal domain-containing protein</fullName>
    </recommendedName>
</protein>
<dbReference type="VEuPathDB" id="VectorBase:PHUM321590"/>
<dbReference type="CTD" id="8236114"/>
<keyword evidence="1" id="KW-0677">Repeat</keyword>
<dbReference type="AlphaFoldDB" id="E0VMY3"/>
<dbReference type="eggNOG" id="KOG3546">
    <property type="taxonomic scope" value="Eukaryota"/>
</dbReference>
<dbReference type="SUPFAM" id="SSF49899">
    <property type="entry name" value="Concanavalin A-like lectins/glucanases"/>
    <property type="match status" value="1"/>
</dbReference>
<dbReference type="EnsemblMetazoa" id="PHUM321590-RA">
    <property type="protein sequence ID" value="PHUM321590-PA"/>
    <property type="gene ID" value="PHUM321590"/>
</dbReference>